<sequence>MVTQNGLMRIFWPSDAPAGLSPGVLVGFRNSELDVFVVSILQDVDLRHVENALLVGTLLRHSPHPIQDLLKRCGHPSMRVLGLVNPQTIPEHFDPFLLTTYTDTPSRFPRLYCPPDTHLMVQVIIYDRPHPTRMQYLSLTPIPLALGDKTDKEQLEQALPWIEEEKEKDPKRKGSDKDGEKDLKNRNTENSEEKVRNKKSAEDEAEEMERKKKDMLIEKLKLHTVISHPRTQKELSLPIIIDQINCSFELNVLLQKNAGLIGRRMKRALSVSERVVESANDLWDYAHLGISYISRVWIYPVVARLFIIGLIAHRIAGEMILQVLDWRPGSPDSPALKDISATAQQVDIRLQQFCYWPIQYLTLRKRKANWESVTSNHPEYIRFYNSLWLVANDVIIGIALGSYIIENCVFVASQVDTIFTTWSIEGLRRMISWLMKWPGGLKLNTELAEFLGDLFLWVIDHWSGCMTLLRPHLPGIIHFIGFSSFAGATMPISLFSDLVSLLTLHIYSFYIASARIFHWQLTIIISLFHLFRGKKRNVLRNRIDSCDYDLDQLLLGTILFTLLFFLLPTVFVFYLTFASARVAVIGLKAVLEIGLACLNHFPLFAAMLRIKDSRRLPGGICFELQDTQLPSYPLEGPPDSAPTSYIHLKSIPLPLRSMFQSYFELGNRLRKHYLSPGVFLYLVSGQFVPPIHRRNLYSLQYSMLPARRAGIVELWNRLNEKEPLGPAAPVLNGYPALPSRRGLPNGIARRGHER</sequence>
<comment type="caution">
    <text evidence="1">The sequence shown here is derived from an EMBL/GenBank/DDBJ whole genome shotgun (WGS) entry which is preliminary data.</text>
</comment>
<evidence type="ECO:0000313" key="2">
    <source>
        <dbReference type="Proteomes" id="UP000799755"/>
    </source>
</evidence>
<gene>
    <name evidence="1" type="ORF">BDR25DRAFT_268464</name>
</gene>
<feature type="non-terminal residue" evidence="1">
    <location>
        <position position="754"/>
    </location>
</feature>
<accession>A0ACB6QJK9</accession>
<keyword evidence="2" id="KW-1185">Reference proteome</keyword>
<evidence type="ECO:0000313" key="1">
    <source>
        <dbReference type="EMBL" id="KAF2466512.1"/>
    </source>
</evidence>
<proteinExistence type="predicted"/>
<name>A0ACB6QJK9_9PLEO</name>
<protein>
    <submittedName>
        <fullName evidence="1">N-acetylglucosaminyl transferase component Gpi1</fullName>
    </submittedName>
</protein>
<organism evidence="1 2">
    <name type="scientific">Lindgomyces ingoldianus</name>
    <dbReference type="NCBI Taxonomy" id="673940"/>
    <lineage>
        <taxon>Eukaryota</taxon>
        <taxon>Fungi</taxon>
        <taxon>Dikarya</taxon>
        <taxon>Ascomycota</taxon>
        <taxon>Pezizomycotina</taxon>
        <taxon>Dothideomycetes</taxon>
        <taxon>Pleosporomycetidae</taxon>
        <taxon>Pleosporales</taxon>
        <taxon>Lindgomycetaceae</taxon>
        <taxon>Lindgomyces</taxon>
    </lineage>
</organism>
<keyword evidence="1" id="KW-0808">Transferase</keyword>
<reference evidence="1" key="1">
    <citation type="journal article" date="2020" name="Stud. Mycol.">
        <title>101 Dothideomycetes genomes: a test case for predicting lifestyles and emergence of pathogens.</title>
        <authorList>
            <person name="Haridas S."/>
            <person name="Albert R."/>
            <person name="Binder M."/>
            <person name="Bloem J."/>
            <person name="Labutti K."/>
            <person name="Salamov A."/>
            <person name="Andreopoulos B."/>
            <person name="Baker S."/>
            <person name="Barry K."/>
            <person name="Bills G."/>
            <person name="Bluhm B."/>
            <person name="Cannon C."/>
            <person name="Castanera R."/>
            <person name="Culley D."/>
            <person name="Daum C."/>
            <person name="Ezra D."/>
            <person name="Gonzalez J."/>
            <person name="Henrissat B."/>
            <person name="Kuo A."/>
            <person name="Liang C."/>
            <person name="Lipzen A."/>
            <person name="Lutzoni F."/>
            <person name="Magnuson J."/>
            <person name="Mondo S."/>
            <person name="Nolan M."/>
            <person name="Ohm R."/>
            <person name="Pangilinan J."/>
            <person name="Park H.-J."/>
            <person name="Ramirez L."/>
            <person name="Alfaro M."/>
            <person name="Sun H."/>
            <person name="Tritt A."/>
            <person name="Yoshinaga Y."/>
            <person name="Zwiers L.-H."/>
            <person name="Turgeon B."/>
            <person name="Goodwin S."/>
            <person name="Spatafora J."/>
            <person name="Crous P."/>
            <person name="Grigoriev I."/>
        </authorList>
    </citation>
    <scope>NUCLEOTIDE SEQUENCE</scope>
    <source>
        <strain evidence="1">ATCC 200398</strain>
    </source>
</reference>
<dbReference type="EMBL" id="MU003524">
    <property type="protein sequence ID" value="KAF2466512.1"/>
    <property type="molecule type" value="Genomic_DNA"/>
</dbReference>
<dbReference type="Proteomes" id="UP000799755">
    <property type="component" value="Unassembled WGS sequence"/>
</dbReference>